<evidence type="ECO:0000313" key="3">
    <source>
        <dbReference type="Proteomes" id="UP000236594"/>
    </source>
</evidence>
<keyword evidence="1" id="KW-0472">Membrane</keyword>
<protein>
    <submittedName>
        <fullName evidence="2">Uncharacterized protein</fullName>
    </submittedName>
</protein>
<gene>
    <name evidence="2" type="ORF">C1631_022160</name>
</gene>
<name>A0A316WR03_9FLAO</name>
<reference evidence="2 3" key="1">
    <citation type="submission" date="2018-04" db="EMBL/GenBank/DDBJ databases">
        <title>Draft Genome Sequence of Phosphate-Solubilizing Chryseobacterium sp. ISE14 that is a Biocontrol and Plant Growth-Promoting Rhizobacterium Isolated from Cucumber.</title>
        <authorList>
            <person name="Jeong J.-J."/>
            <person name="Sang M.K."/>
            <person name="Choi I.-G."/>
            <person name="Kim K.D."/>
        </authorList>
    </citation>
    <scope>NUCLEOTIDE SEQUENCE [LARGE SCALE GENOMIC DNA]</scope>
    <source>
        <strain evidence="2 3">ISE14</strain>
    </source>
</reference>
<keyword evidence="1" id="KW-0812">Transmembrane</keyword>
<sequence>MTCIETYWSMRQLADNMSSGCLSCSFLEDVVIISFLTSILLSVIFSLLFFIKRFFLKTVIQLLLLIIMWLFWNYSIFVDRESSWSTYDTKSEIYYTISMSIFPVSLLGCFCILLLHYKKIKAGFIPHQK</sequence>
<feature type="transmembrane region" description="Helical" evidence="1">
    <location>
        <begin position="93"/>
        <end position="115"/>
    </location>
</feature>
<dbReference type="EMBL" id="PPED02000007">
    <property type="protein sequence ID" value="PWN63675.1"/>
    <property type="molecule type" value="Genomic_DNA"/>
</dbReference>
<comment type="caution">
    <text evidence="2">The sequence shown here is derived from an EMBL/GenBank/DDBJ whole genome shotgun (WGS) entry which is preliminary data.</text>
</comment>
<feature type="transmembrane region" description="Helical" evidence="1">
    <location>
        <begin position="30"/>
        <end position="51"/>
    </location>
</feature>
<feature type="transmembrane region" description="Helical" evidence="1">
    <location>
        <begin position="58"/>
        <end position="77"/>
    </location>
</feature>
<accession>A0A316WR03</accession>
<keyword evidence="3" id="KW-1185">Reference proteome</keyword>
<organism evidence="2 3">
    <name type="scientific">Chryseobacterium phosphatilyticum</name>
    <dbReference type="NCBI Taxonomy" id="475075"/>
    <lineage>
        <taxon>Bacteria</taxon>
        <taxon>Pseudomonadati</taxon>
        <taxon>Bacteroidota</taxon>
        <taxon>Flavobacteriia</taxon>
        <taxon>Flavobacteriales</taxon>
        <taxon>Weeksellaceae</taxon>
        <taxon>Chryseobacterium group</taxon>
        <taxon>Chryseobacterium</taxon>
    </lineage>
</organism>
<evidence type="ECO:0000313" key="2">
    <source>
        <dbReference type="EMBL" id="PWN63675.1"/>
    </source>
</evidence>
<keyword evidence="1" id="KW-1133">Transmembrane helix</keyword>
<dbReference type="Proteomes" id="UP000236594">
    <property type="component" value="Unassembled WGS sequence"/>
</dbReference>
<evidence type="ECO:0000256" key="1">
    <source>
        <dbReference type="SAM" id="Phobius"/>
    </source>
</evidence>
<proteinExistence type="predicted"/>
<dbReference type="AlphaFoldDB" id="A0A316WR03"/>